<accession>A0A645AMM6</accession>
<dbReference type="EMBL" id="VSSQ01014400">
    <property type="protein sequence ID" value="MPM53571.1"/>
    <property type="molecule type" value="Genomic_DNA"/>
</dbReference>
<dbReference type="AntiFam" id="ANF00095">
    <property type="entry name" value="Shadow ORF (opposite ABC transporters)"/>
</dbReference>
<evidence type="ECO:0000313" key="1">
    <source>
        <dbReference type="EMBL" id="MPM53571.1"/>
    </source>
</evidence>
<sequence>MLTHQFALACGGVVRIAQAHRDVLLHRQPGEQAVVLEHDTPVQAGAGDLVAAQRDVAFVVGIEPQHQAQQRGLAAATGAHDADEFARRQMQVDVFQHLEAAVCGLCAVELL</sequence>
<proteinExistence type="predicted"/>
<comment type="caution">
    <text evidence="1">The sequence shown here is derived from an EMBL/GenBank/DDBJ whole genome shotgun (WGS) entry which is preliminary data.</text>
</comment>
<name>A0A645AMM6_9ZZZZ</name>
<gene>
    <name evidence="1" type="ORF">SDC9_100339</name>
</gene>
<reference evidence="1" key="1">
    <citation type="submission" date="2019-08" db="EMBL/GenBank/DDBJ databases">
        <authorList>
            <person name="Kucharzyk K."/>
            <person name="Murdoch R.W."/>
            <person name="Higgins S."/>
            <person name="Loffler F."/>
        </authorList>
    </citation>
    <scope>NUCLEOTIDE SEQUENCE</scope>
</reference>
<dbReference type="AlphaFoldDB" id="A0A645AMM6"/>
<organism evidence="1">
    <name type="scientific">bioreactor metagenome</name>
    <dbReference type="NCBI Taxonomy" id="1076179"/>
    <lineage>
        <taxon>unclassified sequences</taxon>
        <taxon>metagenomes</taxon>
        <taxon>ecological metagenomes</taxon>
    </lineage>
</organism>
<protein>
    <submittedName>
        <fullName evidence="1">Uncharacterized protein</fullName>
    </submittedName>
</protein>